<dbReference type="SUPFAM" id="SSF55190">
    <property type="entry name" value="Arginyl-tRNA synthetase (ArgRS), N-terminal 'additional' domain"/>
    <property type="match status" value="1"/>
</dbReference>
<dbReference type="SUPFAM" id="SSF52374">
    <property type="entry name" value="Nucleotidylyl transferase"/>
    <property type="match status" value="1"/>
</dbReference>
<evidence type="ECO:0000259" key="13">
    <source>
        <dbReference type="SMART" id="SM00836"/>
    </source>
</evidence>
<dbReference type="FunFam" id="1.10.730.10:FF:000001">
    <property type="entry name" value="Arginine--tRNA ligase"/>
    <property type="match status" value="1"/>
</dbReference>
<comment type="caution">
    <text evidence="15">The sequence shown here is derived from an EMBL/GenBank/DDBJ whole genome shotgun (WGS) entry which is preliminary data.</text>
</comment>
<proteinExistence type="inferred from homology"/>
<reference evidence="15 16" key="1">
    <citation type="submission" date="2016-10" db="EMBL/GenBank/DDBJ databases">
        <title>Rodentibacter gen. nov. and new species.</title>
        <authorList>
            <person name="Christensen H."/>
        </authorList>
    </citation>
    <scope>NUCLEOTIDE SEQUENCE [LARGE SCALE GENOMIC DNA]</scope>
    <source>
        <strain evidence="15 16">Ac69</strain>
    </source>
</reference>
<dbReference type="Pfam" id="PF03485">
    <property type="entry name" value="Arg_tRNA_synt_N"/>
    <property type="match status" value="1"/>
</dbReference>
<feature type="short sequence motif" description="'HIGH' region" evidence="11">
    <location>
        <begin position="122"/>
        <end position="132"/>
    </location>
</feature>
<dbReference type="CDD" id="cd07956">
    <property type="entry name" value="Anticodon_Ia_Arg"/>
    <property type="match status" value="1"/>
</dbReference>
<feature type="domain" description="Arginyl tRNA synthetase N-terminal" evidence="14">
    <location>
        <begin position="1"/>
        <end position="87"/>
    </location>
</feature>
<evidence type="ECO:0000256" key="12">
    <source>
        <dbReference type="RuleBase" id="RU363038"/>
    </source>
</evidence>
<dbReference type="Proteomes" id="UP000189437">
    <property type="component" value="Unassembled WGS sequence"/>
</dbReference>
<organism evidence="15 16">
    <name type="scientific">Rodentibacter heidelbergensis</name>
    <dbReference type="NCBI Taxonomy" id="1908258"/>
    <lineage>
        <taxon>Bacteria</taxon>
        <taxon>Pseudomonadati</taxon>
        <taxon>Pseudomonadota</taxon>
        <taxon>Gammaproteobacteria</taxon>
        <taxon>Pasteurellales</taxon>
        <taxon>Pasteurellaceae</taxon>
        <taxon>Rodentibacter</taxon>
    </lineage>
</organism>
<keyword evidence="8 11" id="KW-0648">Protein biosynthesis</keyword>
<dbReference type="Pfam" id="PF00750">
    <property type="entry name" value="tRNA-synt_1d"/>
    <property type="match status" value="1"/>
</dbReference>
<evidence type="ECO:0000256" key="2">
    <source>
        <dbReference type="ARBA" id="ARBA00005594"/>
    </source>
</evidence>
<evidence type="ECO:0000313" key="15">
    <source>
        <dbReference type="EMBL" id="OOF36506.1"/>
    </source>
</evidence>
<dbReference type="HAMAP" id="MF_00123">
    <property type="entry name" value="Arg_tRNA_synth"/>
    <property type="match status" value="1"/>
</dbReference>
<evidence type="ECO:0000256" key="1">
    <source>
        <dbReference type="ARBA" id="ARBA00004496"/>
    </source>
</evidence>
<accession>A0A1V3IA17</accession>
<dbReference type="RefSeq" id="WP_077427216.1">
    <property type="nucleotide sequence ID" value="NZ_MLHH01000011.1"/>
</dbReference>
<dbReference type="SMART" id="SM00836">
    <property type="entry name" value="DALR_1"/>
    <property type="match status" value="1"/>
</dbReference>
<dbReference type="InterPro" id="IPR001412">
    <property type="entry name" value="aa-tRNA-synth_I_CS"/>
</dbReference>
<dbReference type="GO" id="GO:0005737">
    <property type="term" value="C:cytoplasm"/>
    <property type="evidence" value="ECO:0007669"/>
    <property type="project" value="UniProtKB-SubCell"/>
</dbReference>
<comment type="catalytic activity">
    <reaction evidence="10 11">
        <text>tRNA(Arg) + L-arginine + ATP = L-arginyl-tRNA(Arg) + AMP + diphosphate</text>
        <dbReference type="Rhea" id="RHEA:20301"/>
        <dbReference type="Rhea" id="RHEA-COMP:9658"/>
        <dbReference type="Rhea" id="RHEA-COMP:9673"/>
        <dbReference type="ChEBI" id="CHEBI:30616"/>
        <dbReference type="ChEBI" id="CHEBI:32682"/>
        <dbReference type="ChEBI" id="CHEBI:33019"/>
        <dbReference type="ChEBI" id="CHEBI:78442"/>
        <dbReference type="ChEBI" id="CHEBI:78513"/>
        <dbReference type="ChEBI" id="CHEBI:456215"/>
        <dbReference type="EC" id="6.1.1.19"/>
    </reaction>
</comment>
<dbReference type="EC" id="6.1.1.19" evidence="11"/>
<dbReference type="PANTHER" id="PTHR11956">
    <property type="entry name" value="ARGINYL-TRNA SYNTHETASE"/>
    <property type="match status" value="1"/>
</dbReference>
<dbReference type="Gene3D" id="3.30.1360.70">
    <property type="entry name" value="Arginyl tRNA synthetase N-terminal domain"/>
    <property type="match status" value="1"/>
</dbReference>
<dbReference type="AlphaFoldDB" id="A0A1V3IA17"/>
<keyword evidence="6 11" id="KW-0547">Nucleotide-binding</keyword>
<comment type="subcellular location">
    <subcellularLocation>
        <location evidence="1 11">Cytoplasm</location>
    </subcellularLocation>
</comment>
<dbReference type="InterPro" id="IPR009080">
    <property type="entry name" value="tRNAsynth_Ia_anticodon-bd"/>
</dbReference>
<dbReference type="OrthoDB" id="9803211at2"/>
<sequence length="577" mass="64655">MNIQSILSDKIKQAMIQAGADESSDALVRQSTKPQFGDYQANGIMAVAKKLGLNPREFAEKVLENADLSDIAEKLEIAGPGFINIFLNPDWLAKAISASLAQPHLGVQAKEKQTIVIDYSSPNVAKEMHVGHLRSTIIGDAVARTLEFLGHHVIRANHVGDWGTQFGMLIAYLEKMQNEQANEMALQDLEAFYREAKKCYDEDEAFAEKARHYVVKLQGGDPYCLSMWKRLVDITMQQNQHNYDRLNVTLTEKDVMGESLYNPMLPSIVEDLKKQGLAVEDEGAFVVYLEEFKNKEGEPMGVIVQKKDGGFLYTTTDIAAAKYRYETLKADRALVFSDTRQSQHMQQAWLITRKAGYVPDSFSLEHKNFGMMLGKDGKPFKTRTGGTVKLADLLDEAIERATTLINEKNSSLSEAEKAAVIEAVGIGSVKYADLSKNRTTDYVFDWDNMLSFEGNTAPYMQYAYTRIRSIFNKTDVDMSALSDAEIILDNEKERALAIKLLQFEEAVQTVGKEGTPHVLCAYLYELAGVFSSFYEHCPILNAQEEKVKLSRLKLALLTEKTLKQGLTLLGIKTVEKM</sequence>
<comment type="subunit">
    <text evidence="3 11">Monomer.</text>
</comment>
<dbReference type="PRINTS" id="PR01038">
    <property type="entry name" value="TRNASYNTHARG"/>
</dbReference>
<dbReference type="InterPro" id="IPR036695">
    <property type="entry name" value="Arg-tRNA-synth_N_sf"/>
</dbReference>
<dbReference type="InterPro" id="IPR014729">
    <property type="entry name" value="Rossmann-like_a/b/a_fold"/>
</dbReference>
<dbReference type="PROSITE" id="PS00178">
    <property type="entry name" value="AA_TRNA_LIGASE_I"/>
    <property type="match status" value="1"/>
</dbReference>
<keyword evidence="7 11" id="KW-0067">ATP-binding</keyword>
<dbReference type="SUPFAM" id="SSF47323">
    <property type="entry name" value="Anticodon-binding domain of a subclass of class I aminoacyl-tRNA synthetases"/>
    <property type="match status" value="1"/>
</dbReference>
<dbReference type="Pfam" id="PF05746">
    <property type="entry name" value="DALR_1"/>
    <property type="match status" value="1"/>
</dbReference>
<evidence type="ECO:0000313" key="16">
    <source>
        <dbReference type="Proteomes" id="UP000189437"/>
    </source>
</evidence>
<dbReference type="CDD" id="cd00671">
    <property type="entry name" value="ArgRS_core"/>
    <property type="match status" value="1"/>
</dbReference>
<evidence type="ECO:0000256" key="10">
    <source>
        <dbReference type="ARBA" id="ARBA00049339"/>
    </source>
</evidence>
<dbReference type="GO" id="GO:0006420">
    <property type="term" value="P:arginyl-tRNA aminoacylation"/>
    <property type="evidence" value="ECO:0007669"/>
    <property type="project" value="UniProtKB-UniRule"/>
</dbReference>
<dbReference type="EMBL" id="MLHH01000011">
    <property type="protein sequence ID" value="OOF36506.1"/>
    <property type="molecule type" value="Genomic_DNA"/>
</dbReference>
<gene>
    <name evidence="11" type="primary">argS</name>
    <name evidence="15" type="ORF">BKK48_05860</name>
</gene>
<dbReference type="FunFam" id="3.40.50.620:FF:000030">
    <property type="entry name" value="Arginine--tRNA ligase"/>
    <property type="match status" value="1"/>
</dbReference>
<dbReference type="InterPro" id="IPR001278">
    <property type="entry name" value="Arg-tRNA-ligase"/>
</dbReference>
<dbReference type="GO" id="GO:0004814">
    <property type="term" value="F:arginine-tRNA ligase activity"/>
    <property type="evidence" value="ECO:0007669"/>
    <property type="project" value="UniProtKB-UniRule"/>
</dbReference>
<evidence type="ECO:0000256" key="3">
    <source>
        <dbReference type="ARBA" id="ARBA00011245"/>
    </source>
</evidence>
<feature type="domain" description="DALR anticodon binding" evidence="13">
    <location>
        <begin position="460"/>
        <end position="577"/>
    </location>
</feature>
<dbReference type="GO" id="GO:0005524">
    <property type="term" value="F:ATP binding"/>
    <property type="evidence" value="ECO:0007669"/>
    <property type="project" value="UniProtKB-UniRule"/>
</dbReference>
<keyword evidence="16" id="KW-1185">Reference proteome</keyword>
<dbReference type="SMART" id="SM01016">
    <property type="entry name" value="Arg_tRNA_synt_N"/>
    <property type="match status" value="1"/>
</dbReference>
<dbReference type="Gene3D" id="3.40.50.620">
    <property type="entry name" value="HUPs"/>
    <property type="match status" value="1"/>
</dbReference>
<dbReference type="PANTHER" id="PTHR11956:SF5">
    <property type="entry name" value="ARGININE--TRNA LIGASE, CYTOPLASMIC"/>
    <property type="match status" value="1"/>
</dbReference>
<evidence type="ECO:0000256" key="7">
    <source>
        <dbReference type="ARBA" id="ARBA00022840"/>
    </source>
</evidence>
<dbReference type="InterPro" id="IPR005148">
    <property type="entry name" value="Arg-tRNA-synth_N"/>
</dbReference>
<evidence type="ECO:0000256" key="11">
    <source>
        <dbReference type="HAMAP-Rule" id="MF_00123"/>
    </source>
</evidence>
<keyword evidence="9 11" id="KW-0030">Aminoacyl-tRNA synthetase</keyword>
<dbReference type="InterPro" id="IPR008909">
    <property type="entry name" value="DALR_anticod-bd"/>
</dbReference>
<evidence type="ECO:0000256" key="5">
    <source>
        <dbReference type="ARBA" id="ARBA00022598"/>
    </source>
</evidence>
<evidence type="ECO:0000256" key="4">
    <source>
        <dbReference type="ARBA" id="ARBA00022490"/>
    </source>
</evidence>
<evidence type="ECO:0000256" key="9">
    <source>
        <dbReference type="ARBA" id="ARBA00023146"/>
    </source>
</evidence>
<evidence type="ECO:0000256" key="8">
    <source>
        <dbReference type="ARBA" id="ARBA00022917"/>
    </source>
</evidence>
<comment type="similarity">
    <text evidence="2 11 12">Belongs to the class-I aminoacyl-tRNA synthetase family.</text>
</comment>
<evidence type="ECO:0000256" key="6">
    <source>
        <dbReference type="ARBA" id="ARBA00022741"/>
    </source>
</evidence>
<dbReference type="Gene3D" id="1.10.730.10">
    <property type="entry name" value="Isoleucyl-tRNA Synthetase, Domain 1"/>
    <property type="match status" value="1"/>
</dbReference>
<keyword evidence="4 11" id="KW-0963">Cytoplasm</keyword>
<dbReference type="STRING" id="1908258.BKK48_05860"/>
<keyword evidence="5 11" id="KW-0436">Ligase</keyword>
<evidence type="ECO:0000259" key="14">
    <source>
        <dbReference type="SMART" id="SM01016"/>
    </source>
</evidence>
<dbReference type="InterPro" id="IPR035684">
    <property type="entry name" value="ArgRS_core"/>
</dbReference>
<dbReference type="NCBIfam" id="TIGR00456">
    <property type="entry name" value="argS"/>
    <property type="match status" value="1"/>
</dbReference>
<protein>
    <recommendedName>
        <fullName evidence="11">Arginine--tRNA ligase</fullName>
        <ecNumber evidence="11">6.1.1.19</ecNumber>
    </recommendedName>
    <alternativeName>
        <fullName evidence="11">Arginyl-tRNA synthetase</fullName>
        <shortName evidence="11">ArgRS</shortName>
    </alternativeName>
</protein>
<name>A0A1V3IA17_9PAST</name>